<name>A0ABW5TV59_9SPHI</name>
<evidence type="ECO:0000313" key="2">
    <source>
        <dbReference type="Proteomes" id="UP001597546"/>
    </source>
</evidence>
<dbReference type="Proteomes" id="UP001597546">
    <property type="component" value="Unassembled WGS sequence"/>
</dbReference>
<dbReference type="EMBL" id="JBHULV010000052">
    <property type="protein sequence ID" value="MFD2733165.1"/>
    <property type="molecule type" value="Genomic_DNA"/>
</dbReference>
<reference evidence="2" key="1">
    <citation type="journal article" date="2019" name="Int. J. Syst. Evol. Microbiol.">
        <title>The Global Catalogue of Microorganisms (GCM) 10K type strain sequencing project: providing services to taxonomists for standard genome sequencing and annotation.</title>
        <authorList>
            <consortium name="The Broad Institute Genomics Platform"/>
            <consortium name="The Broad Institute Genome Sequencing Center for Infectious Disease"/>
            <person name="Wu L."/>
            <person name="Ma J."/>
        </authorList>
    </citation>
    <scope>NUCLEOTIDE SEQUENCE [LARGE SCALE GENOMIC DNA]</scope>
    <source>
        <strain evidence="2">KCTC 42456</strain>
    </source>
</reference>
<sequence>MEEKIGFKKELYKKPIINYSLIKNALNVPKTEEINSKYSFYAIIQINESTFEKIPIKLSNITIIDYEYPINEN</sequence>
<keyword evidence="2" id="KW-1185">Reference proteome</keyword>
<evidence type="ECO:0000313" key="1">
    <source>
        <dbReference type="EMBL" id="MFD2733165.1"/>
    </source>
</evidence>
<organism evidence="1 2">
    <name type="scientific">Pedobacter alpinus</name>
    <dbReference type="NCBI Taxonomy" id="1590643"/>
    <lineage>
        <taxon>Bacteria</taxon>
        <taxon>Pseudomonadati</taxon>
        <taxon>Bacteroidota</taxon>
        <taxon>Sphingobacteriia</taxon>
        <taxon>Sphingobacteriales</taxon>
        <taxon>Sphingobacteriaceae</taxon>
        <taxon>Pedobacter</taxon>
    </lineage>
</organism>
<accession>A0ABW5TV59</accession>
<comment type="caution">
    <text evidence="1">The sequence shown here is derived from an EMBL/GenBank/DDBJ whole genome shotgun (WGS) entry which is preliminary data.</text>
</comment>
<gene>
    <name evidence="1" type="ORF">ACFSSE_15760</name>
</gene>
<dbReference type="RefSeq" id="WP_379042243.1">
    <property type="nucleotide sequence ID" value="NZ_JBHSKW010000020.1"/>
</dbReference>
<proteinExistence type="predicted"/>
<protein>
    <submittedName>
        <fullName evidence="1">Uncharacterized protein</fullName>
    </submittedName>
</protein>